<dbReference type="HOGENOM" id="CLU_009442_0_0_1"/>
<dbReference type="PROSITE" id="PS51384">
    <property type="entry name" value="FAD_FR"/>
    <property type="match status" value="1"/>
</dbReference>
<evidence type="ECO:0000259" key="8">
    <source>
        <dbReference type="PROSITE" id="PS51384"/>
    </source>
</evidence>
<dbReference type="EMBL" id="JH930472">
    <property type="protein sequence ID" value="EKM55584.1"/>
    <property type="molecule type" value="Genomic_DNA"/>
</dbReference>
<dbReference type="Proteomes" id="UP000008370">
    <property type="component" value="Unassembled WGS sequence"/>
</dbReference>
<dbReference type="GO" id="GO:0005886">
    <property type="term" value="C:plasma membrane"/>
    <property type="evidence" value="ECO:0007669"/>
    <property type="project" value="TreeGrafter"/>
</dbReference>
<dbReference type="InParanoid" id="K5W9D2"/>
<evidence type="ECO:0000313" key="9">
    <source>
        <dbReference type="EMBL" id="EKM55584.1"/>
    </source>
</evidence>
<dbReference type="CDD" id="cd06186">
    <property type="entry name" value="NOX_Duox_like_FAD_NADP"/>
    <property type="match status" value="1"/>
</dbReference>
<comment type="subcellular location">
    <subcellularLocation>
        <location evidence="1">Membrane</location>
        <topology evidence="1">Multi-pass membrane protein</topology>
    </subcellularLocation>
</comment>
<feature type="transmembrane region" description="Helical" evidence="7">
    <location>
        <begin position="49"/>
        <end position="69"/>
    </location>
</feature>
<dbReference type="AlphaFoldDB" id="K5W9D2"/>
<keyword evidence="3 7" id="KW-0812">Transmembrane</keyword>
<dbReference type="Pfam" id="PF08022">
    <property type="entry name" value="FAD_binding_8"/>
    <property type="match status" value="1"/>
</dbReference>
<organism evidence="9 10">
    <name type="scientific">Phanerochaete carnosa (strain HHB-10118-sp)</name>
    <name type="common">White-rot fungus</name>
    <name type="synonym">Peniophora carnosa</name>
    <dbReference type="NCBI Taxonomy" id="650164"/>
    <lineage>
        <taxon>Eukaryota</taxon>
        <taxon>Fungi</taxon>
        <taxon>Dikarya</taxon>
        <taxon>Basidiomycota</taxon>
        <taxon>Agaricomycotina</taxon>
        <taxon>Agaricomycetes</taxon>
        <taxon>Polyporales</taxon>
        <taxon>Phanerochaetaceae</taxon>
        <taxon>Phanerochaete</taxon>
    </lineage>
</organism>
<dbReference type="InterPro" id="IPR051410">
    <property type="entry name" value="Ferric/Cupric_Reductase"/>
</dbReference>
<dbReference type="PANTHER" id="PTHR32361:SF28">
    <property type="entry name" value="FRP1P"/>
    <property type="match status" value="1"/>
</dbReference>
<dbReference type="InterPro" id="IPR017927">
    <property type="entry name" value="FAD-bd_FR_type"/>
</dbReference>
<dbReference type="GO" id="GO:0006879">
    <property type="term" value="P:intracellular iron ion homeostasis"/>
    <property type="evidence" value="ECO:0007669"/>
    <property type="project" value="TreeGrafter"/>
</dbReference>
<dbReference type="GeneID" id="18916545"/>
<dbReference type="SFLD" id="SFLDS00052">
    <property type="entry name" value="Ferric_Reductase_Domain"/>
    <property type="match status" value="1"/>
</dbReference>
<dbReference type="InterPro" id="IPR039261">
    <property type="entry name" value="FNR_nucleotide-bd"/>
</dbReference>
<dbReference type="GO" id="GO:0015677">
    <property type="term" value="P:copper ion import"/>
    <property type="evidence" value="ECO:0007669"/>
    <property type="project" value="TreeGrafter"/>
</dbReference>
<name>K5W9D2_PHACS</name>
<keyword evidence="5" id="KW-0406">Ion transport</keyword>
<evidence type="ECO:0000256" key="3">
    <source>
        <dbReference type="ARBA" id="ARBA00022692"/>
    </source>
</evidence>
<dbReference type="PANTHER" id="PTHR32361">
    <property type="entry name" value="FERRIC/CUPRIC REDUCTASE TRANSMEMBRANE COMPONENT"/>
    <property type="match status" value="1"/>
</dbReference>
<feature type="transmembrane region" description="Helical" evidence="7">
    <location>
        <begin position="302"/>
        <end position="319"/>
    </location>
</feature>
<keyword evidence="4 7" id="KW-1133">Transmembrane helix</keyword>
<dbReference type="SFLD" id="SFLDG01168">
    <property type="entry name" value="Ferric_reductase_subgroup_(FRE"/>
    <property type="match status" value="1"/>
</dbReference>
<feature type="transmembrane region" description="Helical" evidence="7">
    <location>
        <begin position="191"/>
        <end position="212"/>
    </location>
</feature>
<evidence type="ECO:0000256" key="2">
    <source>
        <dbReference type="ARBA" id="ARBA00022448"/>
    </source>
</evidence>
<feature type="domain" description="FAD-binding FR-type" evidence="8">
    <location>
        <begin position="399"/>
        <end position="545"/>
    </location>
</feature>
<evidence type="ECO:0000256" key="4">
    <source>
        <dbReference type="ARBA" id="ARBA00022989"/>
    </source>
</evidence>
<dbReference type="GO" id="GO:0006826">
    <property type="term" value="P:iron ion transport"/>
    <property type="evidence" value="ECO:0007669"/>
    <property type="project" value="TreeGrafter"/>
</dbReference>
<proteinExistence type="predicted"/>
<dbReference type="GO" id="GO:0000293">
    <property type="term" value="F:ferric-chelate reductase activity"/>
    <property type="evidence" value="ECO:0007669"/>
    <property type="project" value="TreeGrafter"/>
</dbReference>
<dbReference type="RefSeq" id="XP_007395907.1">
    <property type="nucleotide sequence ID" value="XM_007395845.1"/>
</dbReference>
<accession>K5W9D2</accession>
<sequence>MVRFTTFMSTLASSTSSTNLTLPTIPDYSDDLEWVTAYLVQRMLSESSWVYAWLLWIVVGVIFIALTLMHWAGFRGGYLGAIWSGWALRRRTWRKKHSLAVAMKTGQPHRQPDSLPSNAQILAVCTLFIGALVLSFVGPDYLAPGAQLWNYHSHPIASIQKRAYDTADYTFLQPQFTIPKAWWTSGGRTGLIAFALFPLTVLFALKAPPFAIFSSRFFTQLGFDKLAFLHRWCGILVWLLATLHTALWSVQLATDRRPSTHKVGYIYAWKYEKFIFAWAAYGCFTLLIICSLPPIRRHHYEAFWFLHVLFVPLTLIMSALHHPPLAWWCYAALALWVGERCYRFTWWLNTNGFLGGKQAYEPYLTLRRSPSQVQPETVPMHALDQPGAVGKLPTLPRIDPTATAPVGHPASMTGFGYSPPPGYVHAELMPGKTVRVRIVTPGFLSWAPGQHFLVNIPAVSRFTSHPFTVGSVCDMQAPHSSARELVFFVRAKKGWTKDLWDMVCHLTARGMKYPQGERIPACPLPQKGVLMRGFIDGPFGSASRAKWGDHSTVLLIAGGSGVSFTLSVLEYICMCMAGRDGKELGGRPGGYGKSWFKTRRAAQEKIRLDLDEEDIADISMVAERARGGRPNFHKILVDEVEQSKGSVIVGCCGPTSLNAVVRKSIAAQINPARIRQGDYRGQISLVAEDFGY</sequence>
<dbReference type="Gene3D" id="3.40.50.80">
    <property type="entry name" value="Nucleotide-binding domain of ferredoxin-NADP reductase (FNR) module"/>
    <property type="match status" value="1"/>
</dbReference>
<feature type="transmembrane region" description="Helical" evidence="7">
    <location>
        <begin position="119"/>
        <end position="138"/>
    </location>
</feature>
<protein>
    <recommendedName>
        <fullName evidence="8">FAD-binding FR-type domain-containing protein</fullName>
    </recommendedName>
</protein>
<dbReference type="InterPro" id="IPR013112">
    <property type="entry name" value="FAD-bd_8"/>
</dbReference>
<reference evidence="9 10" key="1">
    <citation type="journal article" date="2012" name="BMC Genomics">
        <title>Comparative genomics of the white-rot fungi, Phanerochaete carnosa and P. chrysosporium, to elucidate the genetic basis of the distinct wood types they colonize.</title>
        <authorList>
            <person name="Suzuki H."/>
            <person name="MacDonald J."/>
            <person name="Syed K."/>
            <person name="Salamov A."/>
            <person name="Hori C."/>
            <person name="Aerts A."/>
            <person name="Henrissat B."/>
            <person name="Wiebenga A."/>
            <person name="vanKuyk P.A."/>
            <person name="Barry K."/>
            <person name="Lindquist E."/>
            <person name="LaButti K."/>
            <person name="Lapidus A."/>
            <person name="Lucas S."/>
            <person name="Coutinho P."/>
            <person name="Gong Y."/>
            <person name="Samejima M."/>
            <person name="Mahadevan R."/>
            <person name="Abou-Zaid M."/>
            <person name="de Vries R.P."/>
            <person name="Igarashi K."/>
            <person name="Yadav J.S."/>
            <person name="Grigoriev I.V."/>
            <person name="Master E.R."/>
        </authorList>
    </citation>
    <scope>NUCLEOTIDE SEQUENCE [LARGE SCALE GENOMIC DNA]</scope>
    <source>
        <strain evidence="9 10">HHB-10118-sp</strain>
    </source>
</reference>
<feature type="transmembrane region" description="Helical" evidence="7">
    <location>
        <begin position="232"/>
        <end position="254"/>
    </location>
</feature>
<keyword evidence="2" id="KW-0813">Transport</keyword>
<evidence type="ECO:0000256" key="5">
    <source>
        <dbReference type="ARBA" id="ARBA00023065"/>
    </source>
</evidence>
<dbReference type="InterPro" id="IPR013130">
    <property type="entry name" value="Fe3_Rdtase_TM_dom"/>
</dbReference>
<dbReference type="OrthoDB" id="10006946at2759"/>
<dbReference type="Pfam" id="PF01794">
    <property type="entry name" value="Ferric_reduct"/>
    <property type="match status" value="1"/>
</dbReference>
<feature type="transmembrane region" description="Helical" evidence="7">
    <location>
        <begin position="274"/>
        <end position="295"/>
    </location>
</feature>
<evidence type="ECO:0000256" key="1">
    <source>
        <dbReference type="ARBA" id="ARBA00004141"/>
    </source>
</evidence>
<dbReference type="KEGG" id="pco:PHACADRAFT_256310"/>
<evidence type="ECO:0000256" key="7">
    <source>
        <dbReference type="SAM" id="Phobius"/>
    </source>
</evidence>
<keyword evidence="10" id="KW-1185">Reference proteome</keyword>
<evidence type="ECO:0000256" key="6">
    <source>
        <dbReference type="ARBA" id="ARBA00023136"/>
    </source>
</evidence>
<keyword evidence="6 7" id="KW-0472">Membrane</keyword>
<evidence type="ECO:0000313" key="10">
    <source>
        <dbReference type="Proteomes" id="UP000008370"/>
    </source>
</evidence>
<gene>
    <name evidence="9" type="ORF">PHACADRAFT_256310</name>
</gene>